<dbReference type="AlphaFoldDB" id="A0A5D0RBN0"/>
<dbReference type="EMBL" id="VSKK01000001">
    <property type="protein sequence ID" value="TYB78311.1"/>
    <property type="molecule type" value="Genomic_DNA"/>
</dbReference>
<proteinExistence type="predicted"/>
<sequence length="87" mass="10231">MMIENAQDIKKPVRPSKQEIAKHIDDLESYQQNRPETISELTTYWKARYKTAQTEDANKFAYRSKEQQALITALMENLDTELLIIKN</sequence>
<evidence type="ECO:0000313" key="1">
    <source>
        <dbReference type="EMBL" id="TYB78311.1"/>
    </source>
</evidence>
<gene>
    <name evidence="1" type="ORF">ES674_00595</name>
</gene>
<comment type="caution">
    <text evidence="1">The sequence shown here is derived from an EMBL/GenBank/DDBJ whole genome shotgun (WGS) entry which is preliminary data.</text>
</comment>
<reference evidence="1 2" key="1">
    <citation type="submission" date="2019-08" db="EMBL/GenBank/DDBJ databases">
        <title>Genomes of Antarctic Bizionia species.</title>
        <authorList>
            <person name="Bowman J.P."/>
        </authorList>
    </citation>
    <scope>NUCLEOTIDE SEQUENCE [LARGE SCALE GENOMIC DNA]</scope>
    <source>
        <strain evidence="1 2">ADA-4</strain>
    </source>
</reference>
<dbReference type="RefSeq" id="WP_148402049.1">
    <property type="nucleotide sequence ID" value="NZ_VSKK01000001.1"/>
</dbReference>
<protein>
    <submittedName>
        <fullName evidence="1">Uncharacterized protein</fullName>
    </submittedName>
</protein>
<evidence type="ECO:0000313" key="2">
    <source>
        <dbReference type="Proteomes" id="UP000323720"/>
    </source>
</evidence>
<accession>A0A5D0RBN0</accession>
<name>A0A5D0RBN0_9FLAO</name>
<organism evidence="1 2">
    <name type="scientific">Bizionia myxarmorum</name>
    <dbReference type="NCBI Taxonomy" id="291186"/>
    <lineage>
        <taxon>Bacteria</taxon>
        <taxon>Pseudomonadati</taxon>
        <taxon>Bacteroidota</taxon>
        <taxon>Flavobacteriia</taxon>
        <taxon>Flavobacteriales</taxon>
        <taxon>Flavobacteriaceae</taxon>
        <taxon>Bizionia</taxon>
    </lineage>
</organism>
<dbReference type="Proteomes" id="UP000323720">
    <property type="component" value="Unassembled WGS sequence"/>
</dbReference>
<keyword evidence="2" id="KW-1185">Reference proteome</keyword>